<dbReference type="EMBL" id="BRLB01000007">
    <property type="protein sequence ID" value="GKX30014.1"/>
    <property type="molecule type" value="Genomic_DNA"/>
</dbReference>
<keyword evidence="3" id="KW-0173">Coenzyme A biosynthesis</keyword>
<keyword evidence="3" id="KW-0808">Transferase</keyword>
<comment type="function">
    <text evidence="3">Catalyzes the phosphorylation of the 3'-hydroxyl group of dephosphocoenzyme A to form coenzyme A.</text>
</comment>
<keyword evidence="2 3" id="KW-0067">ATP-binding</keyword>
<accession>A0A9W5YBE7</accession>
<keyword evidence="3 5" id="KW-0418">Kinase</keyword>
<name>A0A9W5YBE7_9FIRM</name>
<keyword evidence="1 3" id="KW-0547">Nucleotide-binding</keyword>
<dbReference type="NCBIfam" id="TIGR00152">
    <property type="entry name" value="dephospho-CoA kinase"/>
    <property type="match status" value="1"/>
</dbReference>
<feature type="binding site" evidence="3">
    <location>
        <begin position="11"/>
        <end position="16"/>
    </location>
    <ligand>
        <name>ATP</name>
        <dbReference type="ChEBI" id="CHEBI:30616"/>
    </ligand>
</feature>
<dbReference type="Gene3D" id="3.40.50.300">
    <property type="entry name" value="P-loop containing nucleotide triphosphate hydrolases"/>
    <property type="match status" value="1"/>
</dbReference>
<proteinExistence type="inferred from homology"/>
<dbReference type="HAMAP" id="MF_00376">
    <property type="entry name" value="Dephospho_CoA_kinase"/>
    <property type="match status" value="1"/>
</dbReference>
<comment type="similarity">
    <text evidence="3">Belongs to the CoaE family.</text>
</comment>
<dbReference type="RefSeq" id="WP_281815848.1">
    <property type="nucleotide sequence ID" value="NZ_BRLB01000007.1"/>
</dbReference>
<dbReference type="CDD" id="cd02022">
    <property type="entry name" value="DPCK"/>
    <property type="match status" value="1"/>
</dbReference>
<dbReference type="PANTHER" id="PTHR10695">
    <property type="entry name" value="DEPHOSPHO-COA KINASE-RELATED"/>
    <property type="match status" value="1"/>
</dbReference>
<dbReference type="GO" id="GO:0015937">
    <property type="term" value="P:coenzyme A biosynthetic process"/>
    <property type="evidence" value="ECO:0007669"/>
    <property type="project" value="UniProtKB-UniRule"/>
</dbReference>
<dbReference type="GO" id="GO:0004140">
    <property type="term" value="F:dephospho-CoA kinase activity"/>
    <property type="evidence" value="ECO:0007669"/>
    <property type="project" value="UniProtKB-UniRule"/>
</dbReference>
<dbReference type="AlphaFoldDB" id="A0A9W5YBE7"/>
<dbReference type="PROSITE" id="PS51219">
    <property type="entry name" value="DPCK"/>
    <property type="match status" value="1"/>
</dbReference>
<protein>
    <recommendedName>
        <fullName evidence="3 4">Dephospho-CoA kinase</fullName>
        <ecNumber evidence="3 4">2.7.1.24</ecNumber>
    </recommendedName>
    <alternativeName>
        <fullName evidence="3">Dephosphocoenzyme A kinase</fullName>
    </alternativeName>
</protein>
<evidence type="ECO:0000256" key="2">
    <source>
        <dbReference type="ARBA" id="ARBA00022840"/>
    </source>
</evidence>
<evidence type="ECO:0000313" key="5">
    <source>
        <dbReference type="EMBL" id="GKX30014.1"/>
    </source>
</evidence>
<gene>
    <name evidence="3 5" type="primary">coaE</name>
    <name evidence="5" type="ORF">SH1V18_24940</name>
</gene>
<evidence type="ECO:0000256" key="4">
    <source>
        <dbReference type="NCBIfam" id="TIGR00152"/>
    </source>
</evidence>
<dbReference type="GO" id="GO:0005524">
    <property type="term" value="F:ATP binding"/>
    <property type="evidence" value="ECO:0007669"/>
    <property type="project" value="UniProtKB-UniRule"/>
</dbReference>
<organism evidence="5 6">
    <name type="scientific">Vallitalea longa</name>
    <dbReference type="NCBI Taxonomy" id="2936439"/>
    <lineage>
        <taxon>Bacteria</taxon>
        <taxon>Bacillati</taxon>
        <taxon>Bacillota</taxon>
        <taxon>Clostridia</taxon>
        <taxon>Lachnospirales</taxon>
        <taxon>Vallitaleaceae</taxon>
        <taxon>Vallitalea</taxon>
    </lineage>
</organism>
<comment type="subcellular location">
    <subcellularLocation>
        <location evidence="3">Cytoplasm</location>
    </subcellularLocation>
</comment>
<comment type="caution">
    <text evidence="5">The sequence shown here is derived from an EMBL/GenBank/DDBJ whole genome shotgun (WGS) entry which is preliminary data.</text>
</comment>
<keyword evidence="6" id="KW-1185">Reference proteome</keyword>
<dbReference type="GO" id="GO:0005737">
    <property type="term" value="C:cytoplasm"/>
    <property type="evidence" value="ECO:0007669"/>
    <property type="project" value="UniProtKB-SubCell"/>
</dbReference>
<dbReference type="PANTHER" id="PTHR10695:SF46">
    <property type="entry name" value="BIFUNCTIONAL COENZYME A SYNTHASE-RELATED"/>
    <property type="match status" value="1"/>
</dbReference>
<dbReference type="InterPro" id="IPR001977">
    <property type="entry name" value="Depp_CoAkinase"/>
</dbReference>
<dbReference type="SUPFAM" id="SSF52540">
    <property type="entry name" value="P-loop containing nucleoside triphosphate hydrolases"/>
    <property type="match status" value="1"/>
</dbReference>
<dbReference type="EC" id="2.7.1.24" evidence="3 4"/>
<evidence type="ECO:0000256" key="1">
    <source>
        <dbReference type="ARBA" id="ARBA00022741"/>
    </source>
</evidence>
<dbReference type="InterPro" id="IPR027417">
    <property type="entry name" value="P-loop_NTPase"/>
</dbReference>
<sequence length="196" mass="22527">MKIIGIIGGCGSGKSEVSNLLKNKFNAYIINADKVAHEILEKDSEAYKKIIKCFGKNILDNNGNINRKRLGAVVFSDKEKLKLLTNITHPYINDNIIQIINDLKKDNKYKYIVLEITALGKGEIYSLIDEYWYIYCNMNVRLDRLLKYRNISAESAKDIIGKQPTDSEFRKYADVVIDNSNTLKYTFEQIKAYLIN</sequence>
<comment type="pathway">
    <text evidence="3">Cofactor biosynthesis; coenzyme A biosynthesis; CoA from (R)-pantothenate: step 5/5.</text>
</comment>
<evidence type="ECO:0000313" key="6">
    <source>
        <dbReference type="Proteomes" id="UP001144256"/>
    </source>
</evidence>
<dbReference type="Pfam" id="PF01121">
    <property type="entry name" value="CoaE"/>
    <property type="match status" value="1"/>
</dbReference>
<comment type="catalytic activity">
    <reaction evidence="3">
        <text>3'-dephospho-CoA + ATP = ADP + CoA + H(+)</text>
        <dbReference type="Rhea" id="RHEA:18245"/>
        <dbReference type="ChEBI" id="CHEBI:15378"/>
        <dbReference type="ChEBI" id="CHEBI:30616"/>
        <dbReference type="ChEBI" id="CHEBI:57287"/>
        <dbReference type="ChEBI" id="CHEBI:57328"/>
        <dbReference type="ChEBI" id="CHEBI:456216"/>
        <dbReference type="EC" id="2.7.1.24"/>
    </reaction>
</comment>
<dbReference type="Proteomes" id="UP001144256">
    <property type="component" value="Unassembled WGS sequence"/>
</dbReference>
<evidence type="ECO:0000256" key="3">
    <source>
        <dbReference type="HAMAP-Rule" id="MF_00376"/>
    </source>
</evidence>
<keyword evidence="3" id="KW-0963">Cytoplasm</keyword>
<reference evidence="5" key="1">
    <citation type="submission" date="2022-06" db="EMBL/GenBank/DDBJ databases">
        <title>Vallitalea longa sp. nov., an anaerobic bacterium isolated from marine sediment.</title>
        <authorList>
            <person name="Hirano S."/>
            <person name="Terahara T."/>
            <person name="Mori K."/>
            <person name="Hamada M."/>
            <person name="Matsumoto R."/>
            <person name="Kobayashi T."/>
        </authorList>
    </citation>
    <scope>NUCLEOTIDE SEQUENCE</scope>
    <source>
        <strain evidence="5">SH18-1</strain>
    </source>
</reference>